<dbReference type="OrthoDB" id="5226586at2759"/>
<feature type="compositionally biased region" description="Basic residues" evidence="1">
    <location>
        <begin position="206"/>
        <end position="215"/>
    </location>
</feature>
<evidence type="ECO:0000313" key="2">
    <source>
        <dbReference type="EMBL" id="OAQ66060.1"/>
    </source>
</evidence>
<organism evidence="2 3">
    <name type="scientific">Pochonia chlamydosporia 170</name>
    <dbReference type="NCBI Taxonomy" id="1380566"/>
    <lineage>
        <taxon>Eukaryota</taxon>
        <taxon>Fungi</taxon>
        <taxon>Dikarya</taxon>
        <taxon>Ascomycota</taxon>
        <taxon>Pezizomycotina</taxon>
        <taxon>Sordariomycetes</taxon>
        <taxon>Hypocreomycetidae</taxon>
        <taxon>Hypocreales</taxon>
        <taxon>Clavicipitaceae</taxon>
        <taxon>Pochonia</taxon>
    </lineage>
</organism>
<dbReference type="AlphaFoldDB" id="A0A179FLG3"/>
<dbReference type="RefSeq" id="XP_018143147.1">
    <property type="nucleotide sequence ID" value="XM_018292049.1"/>
</dbReference>
<accession>A0A179FLG3</accession>
<feature type="region of interest" description="Disordered" evidence="1">
    <location>
        <begin position="32"/>
        <end position="112"/>
    </location>
</feature>
<dbReference type="Proteomes" id="UP000078397">
    <property type="component" value="Unassembled WGS sequence"/>
</dbReference>
<keyword evidence="3" id="KW-1185">Reference proteome</keyword>
<reference evidence="2 3" key="1">
    <citation type="journal article" date="2016" name="PLoS Pathog.">
        <title>Biosynthesis of antibiotic leucinostatins in bio-control fungus Purpureocillium lilacinum and their inhibition on phytophthora revealed by genome mining.</title>
        <authorList>
            <person name="Wang G."/>
            <person name="Liu Z."/>
            <person name="Lin R."/>
            <person name="Li E."/>
            <person name="Mao Z."/>
            <person name="Ling J."/>
            <person name="Yang Y."/>
            <person name="Yin W.B."/>
            <person name="Xie B."/>
        </authorList>
    </citation>
    <scope>NUCLEOTIDE SEQUENCE [LARGE SCALE GENOMIC DNA]</scope>
    <source>
        <strain evidence="2">170</strain>
    </source>
</reference>
<feature type="compositionally biased region" description="Polar residues" evidence="1">
    <location>
        <begin position="89"/>
        <end position="98"/>
    </location>
</feature>
<protein>
    <submittedName>
        <fullName evidence="2">Uncharacterized protein</fullName>
    </submittedName>
</protein>
<gene>
    <name evidence="2" type="ORF">VFPPC_14280</name>
</gene>
<feature type="compositionally biased region" description="Polar residues" evidence="1">
    <location>
        <begin position="50"/>
        <end position="62"/>
    </location>
</feature>
<feature type="compositionally biased region" description="Basic and acidic residues" evidence="1">
    <location>
        <begin position="289"/>
        <end position="298"/>
    </location>
</feature>
<proteinExistence type="predicted"/>
<dbReference type="EMBL" id="LSBJ02000004">
    <property type="protein sequence ID" value="OAQ66060.1"/>
    <property type="molecule type" value="Genomic_DNA"/>
</dbReference>
<evidence type="ECO:0000313" key="3">
    <source>
        <dbReference type="Proteomes" id="UP000078397"/>
    </source>
</evidence>
<feature type="region of interest" description="Disordered" evidence="1">
    <location>
        <begin position="289"/>
        <end position="311"/>
    </location>
</feature>
<feature type="compositionally biased region" description="Low complexity" evidence="1">
    <location>
        <begin position="69"/>
        <end position="78"/>
    </location>
</feature>
<comment type="caution">
    <text evidence="2">The sequence shown here is derived from an EMBL/GenBank/DDBJ whole genome shotgun (WGS) entry which is preliminary data.</text>
</comment>
<dbReference type="KEGG" id="pchm:VFPPC_14280"/>
<evidence type="ECO:0000256" key="1">
    <source>
        <dbReference type="SAM" id="MobiDB-lite"/>
    </source>
</evidence>
<sequence length="337" mass="37668">MTQVGPVASDKTLPPLFVIPIYSADNRTVMESTASPGERLSIATPKPNDGLQTEHSPLSPTASIEHGSRAGATSSSRGGDQKHIPKPLRNNSQLQSRRPSLHKPLSPRPMTIFHPRPYEDIYAEQAYLSITLQAYTAKLSDLITKYSLTEEESVHGESRKCKRKARKELGVLRGQLIHAAGQEQAIFTRLGELYVEAKSRDTWNIAHRHRSRLPRRPSGQPSEDMMRRASKSSLNGATPEFIPAKDPLQNQGQGNRLPDSPNTSDDEYSRVESEMSGNTLCGLQLELTLRGRDNEETARRRRPRSTSQDAQYSIVTKERRLSLPTRLDSTCPLWLIT</sequence>
<dbReference type="STRING" id="1380566.A0A179FLG3"/>
<name>A0A179FLG3_METCM</name>
<feature type="region of interest" description="Disordered" evidence="1">
    <location>
        <begin position="206"/>
        <end position="277"/>
    </location>
</feature>
<dbReference type="GeneID" id="28856043"/>